<dbReference type="EMBL" id="JACXIY010000018">
    <property type="protein sequence ID" value="MBD2870075.1"/>
    <property type="molecule type" value="Genomic_DNA"/>
</dbReference>
<dbReference type="Pfam" id="PF08968">
    <property type="entry name" value="DUF1885"/>
    <property type="match status" value="1"/>
</dbReference>
<dbReference type="Gene3D" id="3.30.310.120">
    <property type="entry name" value="Rbstp2229 like protein"/>
    <property type="match status" value="1"/>
</dbReference>
<protein>
    <submittedName>
        <fullName evidence="1">DUF1885 family protein</fullName>
    </submittedName>
</protein>
<dbReference type="SUPFAM" id="SSF111171">
    <property type="entry name" value="Rbstp2229 protein"/>
    <property type="match status" value="1"/>
</dbReference>
<sequence>MSQSAYIKFVQGSTVERLTVEDIRSKLLHYREQTALTGSQLDWDYSEAAFPYTIESKQDDRWFYLKGINPLYKHIIFGPGETLSTDGQTVPCVQVVLPDEATHGDKAKANELCKYMAKHYQAELTMFNGRTIYYNPRK</sequence>
<dbReference type="Proteomes" id="UP000632125">
    <property type="component" value="Unassembled WGS sequence"/>
</dbReference>
<dbReference type="RefSeq" id="WP_190862710.1">
    <property type="nucleotide sequence ID" value="NZ_JACXIY010000018.1"/>
</dbReference>
<evidence type="ECO:0000313" key="1">
    <source>
        <dbReference type="EMBL" id="MBD2870075.1"/>
    </source>
</evidence>
<name>A0A927CMD5_9BACL</name>
<dbReference type="Gene3D" id="1.20.5.850">
    <property type="entry name" value="Rbstp2229 protein"/>
    <property type="match status" value="1"/>
</dbReference>
<organism evidence="1 2">
    <name type="scientific">Paenibacillus arenilitoris</name>
    <dbReference type="NCBI Taxonomy" id="2772299"/>
    <lineage>
        <taxon>Bacteria</taxon>
        <taxon>Bacillati</taxon>
        <taxon>Bacillota</taxon>
        <taxon>Bacilli</taxon>
        <taxon>Bacillales</taxon>
        <taxon>Paenibacillaceae</taxon>
        <taxon>Paenibacillus</taxon>
    </lineage>
</organism>
<dbReference type="InterPro" id="IPR015062">
    <property type="entry name" value="DUF1885"/>
</dbReference>
<reference evidence="1" key="1">
    <citation type="submission" date="2020-09" db="EMBL/GenBank/DDBJ databases">
        <title>A novel bacterium of genus Paenibacillus, isolated from South China Sea.</title>
        <authorList>
            <person name="Huang H."/>
            <person name="Mo K."/>
            <person name="Hu Y."/>
        </authorList>
    </citation>
    <scope>NUCLEOTIDE SEQUENCE</scope>
    <source>
        <strain evidence="1">IB182493</strain>
    </source>
</reference>
<evidence type="ECO:0000313" key="2">
    <source>
        <dbReference type="Proteomes" id="UP000632125"/>
    </source>
</evidence>
<dbReference type="AlphaFoldDB" id="A0A927CMD5"/>
<keyword evidence="2" id="KW-1185">Reference proteome</keyword>
<accession>A0A927CMD5</accession>
<dbReference type="InterPro" id="IPR036294">
    <property type="entry name" value="Rbstp2229-like_sf"/>
</dbReference>
<gene>
    <name evidence="1" type="ORF">IDH41_15910</name>
</gene>
<comment type="caution">
    <text evidence="1">The sequence shown here is derived from an EMBL/GenBank/DDBJ whole genome shotgun (WGS) entry which is preliminary data.</text>
</comment>
<proteinExistence type="predicted"/>